<reference evidence="5 6" key="1">
    <citation type="submission" date="2019-03" db="EMBL/GenBank/DDBJ databases">
        <title>Draft genome of Massilia hortus sp. nov., a novel bacterial species of the Oxalobacteraceae family.</title>
        <authorList>
            <person name="Peta V."/>
            <person name="Raths R."/>
            <person name="Bucking H."/>
        </authorList>
    </citation>
    <scope>NUCLEOTIDE SEQUENCE [LARGE SCALE GENOMIC DNA]</scope>
    <source>
        <strain evidence="5 6">ONC3</strain>
    </source>
</reference>
<feature type="signal peptide" evidence="3">
    <location>
        <begin position="1"/>
        <end position="22"/>
    </location>
</feature>
<evidence type="ECO:0000313" key="6">
    <source>
        <dbReference type="Proteomes" id="UP000297258"/>
    </source>
</evidence>
<dbReference type="Pfam" id="PF13505">
    <property type="entry name" value="OMP_b-brl"/>
    <property type="match status" value="1"/>
</dbReference>
<dbReference type="AlphaFoldDB" id="A0A4Y9T1B1"/>
<keyword evidence="6" id="KW-1185">Reference proteome</keyword>
<dbReference type="InterPro" id="IPR027385">
    <property type="entry name" value="Beta-barrel_OMP"/>
</dbReference>
<evidence type="ECO:0000259" key="4">
    <source>
        <dbReference type="Pfam" id="PF13505"/>
    </source>
</evidence>
<protein>
    <submittedName>
        <fullName evidence="5">Porin family protein</fullName>
    </submittedName>
</protein>
<sequence>MRMKKLIFALIAGVAAMGAAQAQSTTAGRGYVGIGVATADHSYPSIVQGATDIKGDGYKASAKIFGGYDFNQNYGVEAGYTDFRRSDVSYSQGGIAHKGSDKGYGMYVAGKAMLPINEQLSAYGKLGVAYSERELNETSGLKTSRHDTGAYAGLGLQYNLTKEVALTGEYERYGKTKSFGAKADVWTVGAKYSF</sequence>
<name>A0A4Y9T1B1_9BURK</name>
<evidence type="ECO:0000313" key="5">
    <source>
        <dbReference type="EMBL" id="TFW32697.1"/>
    </source>
</evidence>
<dbReference type="OrthoDB" id="9130661at2"/>
<gene>
    <name evidence="5" type="ORF">E4O92_09105</name>
</gene>
<dbReference type="GO" id="GO:0009279">
    <property type="term" value="C:cell outer membrane"/>
    <property type="evidence" value="ECO:0007669"/>
    <property type="project" value="UniProtKB-SubCell"/>
</dbReference>
<dbReference type="EMBL" id="SPUM01000050">
    <property type="protein sequence ID" value="TFW32697.1"/>
    <property type="molecule type" value="Genomic_DNA"/>
</dbReference>
<accession>A0A4Y9T1B1</accession>
<dbReference type="Proteomes" id="UP000297258">
    <property type="component" value="Unassembled WGS sequence"/>
</dbReference>
<dbReference type="Gene3D" id="2.40.160.20">
    <property type="match status" value="1"/>
</dbReference>
<organism evidence="5 6">
    <name type="scientific">Massilia horti</name>
    <dbReference type="NCBI Taxonomy" id="2562153"/>
    <lineage>
        <taxon>Bacteria</taxon>
        <taxon>Pseudomonadati</taxon>
        <taxon>Pseudomonadota</taxon>
        <taxon>Betaproteobacteria</taxon>
        <taxon>Burkholderiales</taxon>
        <taxon>Oxalobacteraceae</taxon>
        <taxon>Telluria group</taxon>
        <taxon>Massilia</taxon>
    </lineage>
</organism>
<proteinExistence type="predicted"/>
<dbReference type="InterPro" id="IPR011250">
    <property type="entry name" value="OMP/PagP_B-barrel"/>
</dbReference>
<comment type="caution">
    <text evidence="5">The sequence shown here is derived from an EMBL/GenBank/DDBJ whole genome shotgun (WGS) entry which is preliminary data.</text>
</comment>
<keyword evidence="2 3" id="KW-0732">Signal</keyword>
<feature type="chain" id="PRO_5021404608" evidence="3">
    <location>
        <begin position="23"/>
        <end position="194"/>
    </location>
</feature>
<evidence type="ECO:0000256" key="3">
    <source>
        <dbReference type="SAM" id="SignalP"/>
    </source>
</evidence>
<evidence type="ECO:0000256" key="2">
    <source>
        <dbReference type="ARBA" id="ARBA00022729"/>
    </source>
</evidence>
<feature type="domain" description="Outer membrane protein beta-barrel" evidence="4">
    <location>
        <begin position="10"/>
        <end position="194"/>
    </location>
</feature>
<comment type="subcellular location">
    <subcellularLocation>
        <location evidence="1">Cell outer membrane</location>
    </subcellularLocation>
</comment>
<dbReference type="SUPFAM" id="SSF56925">
    <property type="entry name" value="OMPA-like"/>
    <property type="match status" value="1"/>
</dbReference>
<evidence type="ECO:0000256" key="1">
    <source>
        <dbReference type="ARBA" id="ARBA00004442"/>
    </source>
</evidence>